<evidence type="ECO:0000313" key="2">
    <source>
        <dbReference type="Proteomes" id="UP000886860"/>
    </source>
</evidence>
<name>A0A9D1KF16_9FIRM</name>
<evidence type="ECO:0000313" key="1">
    <source>
        <dbReference type="EMBL" id="HIT40841.1"/>
    </source>
</evidence>
<dbReference type="AlphaFoldDB" id="A0A9D1KF16"/>
<dbReference type="PANTHER" id="PTHR37816">
    <property type="entry name" value="YALI0E33011P"/>
    <property type="match status" value="1"/>
</dbReference>
<dbReference type="NCBIfam" id="NF004861">
    <property type="entry name" value="PRK06217.1"/>
    <property type="match status" value="1"/>
</dbReference>
<protein>
    <submittedName>
        <fullName evidence="1">AAA family ATPase</fullName>
    </submittedName>
</protein>
<dbReference type="Pfam" id="PF13238">
    <property type="entry name" value="AAA_18"/>
    <property type="match status" value="1"/>
</dbReference>
<dbReference type="PANTHER" id="PTHR37816:SF2">
    <property type="entry name" value="DNA TOPOLOGY MODULATION PROTEIN FLAR-RELATED PROTEIN"/>
    <property type="match status" value="1"/>
</dbReference>
<dbReference type="Proteomes" id="UP000886860">
    <property type="component" value="Unassembled WGS sequence"/>
</dbReference>
<dbReference type="Gene3D" id="3.40.50.300">
    <property type="entry name" value="P-loop containing nucleotide triphosphate hydrolases"/>
    <property type="match status" value="1"/>
</dbReference>
<dbReference type="SUPFAM" id="SSF52540">
    <property type="entry name" value="P-loop containing nucleoside triphosphate hydrolases"/>
    <property type="match status" value="1"/>
</dbReference>
<proteinExistence type="predicted"/>
<gene>
    <name evidence="1" type="ORF">IAB60_01885</name>
</gene>
<reference evidence="1" key="2">
    <citation type="journal article" date="2021" name="PeerJ">
        <title>Extensive microbial diversity within the chicken gut microbiome revealed by metagenomics and culture.</title>
        <authorList>
            <person name="Gilroy R."/>
            <person name="Ravi A."/>
            <person name="Getino M."/>
            <person name="Pursley I."/>
            <person name="Horton D.L."/>
            <person name="Alikhan N.F."/>
            <person name="Baker D."/>
            <person name="Gharbi K."/>
            <person name="Hall N."/>
            <person name="Watson M."/>
            <person name="Adriaenssens E.M."/>
            <person name="Foster-Nyarko E."/>
            <person name="Jarju S."/>
            <person name="Secka A."/>
            <person name="Antonio M."/>
            <person name="Oren A."/>
            <person name="Chaudhuri R.R."/>
            <person name="La Ragione R."/>
            <person name="Hildebrand F."/>
            <person name="Pallen M.J."/>
        </authorList>
    </citation>
    <scope>NUCLEOTIDE SEQUENCE</scope>
    <source>
        <strain evidence="1">CHK123-3438</strain>
    </source>
</reference>
<dbReference type="InterPro" id="IPR052922">
    <property type="entry name" value="Cytidylate_Kinase-2"/>
</dbReference>
<comment type="caution">
    <text evidence="1">The sequence shown here is derived from an EMBL/GenBank/DDBJ whole genome shotgun (WGS) entry which is preliminary data.</text>
</comment>
<dbReference type="EMBL" id="DVKS01000035">
    <property type="protein sequence ID" value="HIT40841.1"/>
    <property type="molecule type" value="Genomic_DNA"/>
</dbReference>
<reference evidence="1" key="1">
    <citation type="submission" date="2020-10" db="EMBL/GenBank/DDBJ databases">
        <authorList>
            <person name="Gilroy R."/>
        </authorList>
    </citation>
    <scope>NUCLEOTIDE SEQUENCE</scope>
    <source>
        <strain evidence="1">CHK123-3438</strain>
    </source>
</reference>
<accession>A0A9D1KF16</accession>
<organism evidence="1 2">
    <name type="scientific">Candidatus Caccovicinus merdipullorum</name>
    <dbReference type="NCBI Taxonomy" id="2840724"/>
    <lineage>
        <taxon>Bacteria</taxon>
        <taxon>Bacillati</taxon>
        <taxon>Bacillota</taxon>
        <taxon>Clostridia</taxon>
        <taxon>Eubacteriales</taxon>
        <taxon>Candidatus Caccovicinus</taxon>
    </lineage>
</organism>
<sequence length="180" mass="20745">MAKEVIHIYGASGSGTSTLGRYLGDKLGYFFMDTDDYFWLPTDPPYTKKRDKALRLEMMKHDLAQTDKAVISGSLVDWGDELIPLFTLALRLEANTELRIKRLKQREREHFGSRIDVGGDMYENHQDFLQWAAAYDSGGLEMRSSAKHDDWEKLLQCKKVVLDGSRPLEENLEIIRNCLR</sequence>
<dbReference type="InterPro" id="IPR027417">
    <property type="entry name" value="P-loop_NTPase"/>
</dbReference>